<reference evidence="1 2" key="1">
    <citation type="submission" date="2022-11" db="EMBL/GenBank/DDBJ databases">
        <title>Whole genome sequence of Eschrichtius robustus ER-17-0199.</title>
        <authorList>
            <person name="Bruniche-Olsen A."/>
            <person name="Black A.N."/>
            <person name="Fields C.J."/>
            <person name="Walden K."/>
            <person name="Dewoody J.A."/>
        </authorList>
    </citation>
    <scope>NUCLEOTIDE SEQUENCE [LARGE SCALE GENOMIC DNA]</scope>
    <source>
        <strain evidence="1">ER-17-0199</strain>
        <tissue evidence="1">Blubber</tissue>
    </source>
</reference>
<dbReference type="EMBL" id="JAIQCJ010000605">
    <property type="protein sequence ID" value="KAJ8795161.1"/>
    <property type="molecule type" value="Genomic_DNA"/>
</dbReference>
<proteinExistence type="predicted"/>
<sequence length="96" mass="10204">MLGLVGRRPLLPAGGQRRSWRLEAWDSVLGAGPGVSCVPATVARSSWLSTGTLPNQWALLRRPLLPSPKAEDSDVLLPLLLLFGAFSQEAGVTRGS</sequence>
<keyword evidence="2" id="KW-1185">Reference proteome</keyword>
<dbReference type="AlphaFoldDB" id="A0AB34HQP0"/>
<organism evidence="1 2">
    <name type="scientific">Eschrichtius robustus</name>
    <name type="common">California gray whale</name>
    <name type="synonym">Eschrichtius gibbosus</name>
    <dbReference type="NCBI Taxonomy" id="9764"/>
    <lineage>
        <taxon>Eukaryota</taxon>
        <taxon>Metazoa</taxon>
        <taxon>Chordata</taxon>
        <taxon>Craniata</taxon>
        <taxon>Vertebrata</taxon>
        <taxon>Euteleostomi</taxon>
        <taxon>Mammalia</taxon>
        <taxon>Eutheria</taxon>
        <taxon>Laurasiatheria</taxon>
        <taxon>Artiodactyla</taxon>
        <taxon>Whippomorpha</taxon>
        <taxon>Cetacea</taxon>
        <taxon>Mysticeti</taxon>
        <taxon>Eschrichtiidae</taxon>
        <taxon>Eschrichtius</taxon>
    </lineage>
</organism>
<gene>
    <name evidence="1" type="ORF">J1605_018507</name>
</gene>
<protein>
    <submittedName>
        <fullName evidence="1">Uncharacterized protein</fullName>
    </submittedName>
</protein>
<comment type="caution">
    <text evidence="1">The sequence shown here is derived from an EMBL/GenBank/DDBJ whole genome shotgun (WGS) entry which is preliminary data.</text>
</comment>
<evidence type="ECO:0000313" key="2">
    <source>
        <dbReference type="Proteomes" id="UP001159641"/>
    </source>
</evidence>
<dbReference type="Proteomes" id="UP001159641">
    <property type="component" value="Unassembled WGS sequence"/>
</dbReference>
<accession>A0AB34HQP0</accession>
<name>A0AB34HQP0_ESCRO</name>
<evidence type="ECO:0000313" key="1">
    <source>
        <dbReference type="EMBL" id="KAJ8795161.1"/>
    </source>
</evidence>